<gene>
    <name evidence="3" type="ORF">BV898_19172</name>
</gene>
<dbReference type="EMBL" id="MTYJ01000457">
    <property type="protein sequence ID" value="OWA54778.1"/>
    <property type="molecule type" value="Genomic_DNA"/>
</dbReference>
<dbReference type="GO" id="GO:0003351">
    <property type="term" value="P:epithelial cilium movement involved in extracellular fluid movement"/>
    <property type="evidence" value="ECO:0007669"/>
    <property type="project" value="TreeGrafter"/>
</dbReference>
<organism evidence="3 4">
    <name type="scientific">Hypsibius exemplaris</name>
    <name type="common">Freshwater tardigrade</name>
    <dbReference type="NCBI Taxonomy" id="2072580"/>
    <lineage>
        <taxon>Eukaryota</taxon>
        <taxon>Metazoa</taxon>
        <taxon>Ecdysozoa</taxon>
        <taxon>Tardigrada</taxon>
        <taxon>Eutardigrada</taxon>
        <taxon>Parachela</taxon>
        <taxon>Hypsibioidea</taxon>
        <taxon>Hypsibiidae</taxon>
        <taxon>Hypsibius</taxon>
    </lineage>
</organism>
<dbReference type="GO" id="GO:0036157">
    <property type="term" value="C:outer dynein arm"/>
    <property type="evidence" value="ECO:0007669"/>
    <property type="project" value="InterPro"/>
</dbReference>
<keyword evidence="4" id="KW-1185">Reference proteome</keyword>
<evidence type="ECO:0000256" key="1">
    <source>
        <dbReference type="SAM" id="MobiDB-lite"/>
    </source>
</evidence>
<reference evidence="4" key="1">
    <citation type="submission" date="2017-01" db="EMBL/GenBank/DDBJ databases">
        <title>Comparative genomics of anhydrobiosis in the tardigrade Hypsibius dujardini.</title>
        <authorList>
            <person name="Yoshida Y."/>
            <person name="Koutsovoulos G."/>
            <person name="Laetsch D."/>
            <person name="Stevens L."/>
            <person name="Kumar S."/>
            <person name="Horikawa D."/>
            <person name="Ishino K."/>
            <person name="Komine S."/>
            <person name="Tomita M."/>
            <person name="Blaxter M."/>
            <person name="Arakawa K."/>
        </authorList>
    </citation>
    <scope>NUCLEOTIDE SEQUENCE [LARGE SCALE GENOMIC DNA]</scope>
    <source>
        <strain evidence="4">Z151</strain>
    </source>
</reference>
<dbReference type="InterPro" id="IPR031733">
    <property type="entry name" value="Dynein_attach_N"/>
</dbReference>
<name>A0A9X6NKZ9_HYPEX</name>
<dbReference type="OrthoDB" id="447931at2759"/>
<feature type="compositionally biased region" description="Polar residues" evidence="1">
    <location>
        <begin position="67"/>
        <end position="79"/>
    </location>
</feature>
<dbReference type="GO" id="GO:0005576">
    <property type="term" value="C:extracellular region"/>
    <property type="evidence" value="ECO:0007669"/>
    <property type="project" value="GOC"/>
</dbReference>
<dbReference type="PANTHER" id="PTHR28572:SF1">
    <property type="entry name" value="COILED-COIL DOMAIN-CONTAINING PROTEIN 103"/>
    <property type="match status" value="1"/>
</dbReference>
<evidence type="ECO:0000313" key="3">
    <source>
        <dbReference type="EMBL" id="OWA54778.1"/>
    </source>
</evidence>
<dbReference type="Pfam" id="PF15867">
    <property type="entry name" value="Dynein_attach_N"/>
    <property type="match status" value="1"/>
</dbReference>
<comment type="caution">
    <text evidence="3">The sequence shown here is derived from an EMBL/GenBank/DDBJ whole genome shotgun (WGS) entry which is preliminary data.</text>
</comment>
<sequence length="92" mass="10411">MAASTAAKGKFFVDTKKLDEMMKEALEQERDYKLRNDAKFRATEQKTATYEEFKGIVDLAHLKPLTKTDQNDSSANGTAKSIRAPWTPLDKK</sequence>
<dbReference type="Proteomes" id="UP000192578">
    <property type="component" value="Unassembled WGS sequence"/>
</dbReference>
<accession>A0A9X6NKZ9</accession>
<dbReference type="GO" id="GO:0036159">
    <property type="term" value="P:inner dynein arm assembly"/>
    <property type="evidence" value="ECO:0007669"/>
    <property type="project" value="TreeGrafter"/>
</dbReference>
<protein>
    <recommendedName>
        <fullName evidence="2">Dynein attachment factor N-terminal domain-containing protein</fullName>
    </recommendedName>
</protein>
<evidence type="ECO:0000259" key="2">
    <source>
        <dbReference type="Pfam" id="PF15867"/>
    </source>
</evidence>
<dbReference type="PANTHER" id="PTHR28572">
    <property type="entry name" value="COILED-COIL DOMAIN-CONTAINING PROTEIN 103"/>
    <property type="match status" value="1"/>
</dbReference>
<dbReference type="AlphaFoldDB" id="A0A9X6NKZ9"/>
<evidence type="ECO:0000313" key="4">
    <source>
        <dbReference type="Proteomes" id="UP000192578"/>
    </source>
</evidence>
<dbReference type="GO" id="GO:0007368">
    <property type="term" value="P:determination of left/right symmetry"/>
    <property type="evidence" value="ECO:0007669"/>
    <property type="project" value="TreeGrafter"/>
</dbReference>
<dbReference type="InterPro" id="IPR042422">
    <property type="entry name" value="CC103"/>
</dbReference>
<feature type="region of interest" description="Disordered" evidence="1">
    <location>
        <begin position="67"/>
        <end position="92"/>
    </location>
</feature>
<feature type="domain" description="Dynein attachment factor N-terminal" evidence="2">
    <location>
        <begin position="13"/>
        <end position="75"/>
    </location>
</feature>
<proteinExistence type="predicted"/>